<feature type="chain" id="PRO_5036226857" evidence="2">
    <location>
        <begin position="21"/>
        <end position="113"/>
    </location>
</feature>
<dbReference type="EMBL" id="CAJNOI010000099">
    <property type="protein sequence ID" value="CAF1055981.1"/>
    <property type="molecule type" value="Genomic_DNA"/>
</dbReference>
<gene>
    <name evidence="4" type="ORF">BJG266_LOCUS18884</name>
    <name evidence="5" type="ORF">BJG266_LOCUS29669</name>
    <name evidence="3" type="ORF">QVE165_LOCUS12991</name>
    <name evidence="6" type="ORF">QVE165_LOCUS46197</name>
</gene>
<feature type="signal peptide" evidence="2">
    <location>
        <begin position="1"/>
        <end position="20"/>
    </location>
</feature>
<dbReference type="Proteomes" id="UP000663877">
    <property type="component" value="Unassembled WGS sequence"/>
</dbReference>
<evidence type="ECO:0000313" key="8">
    <source>
        <dbReference type="Proteomes" id="UP000663877"/>
    </source>
</evidence>
<evidence type="ECO:0000313" key="5">
    <source>
        <dbReference type="EMBL" id="CAF1252505.1"/>
    </source>
</evidence>
<keyword evidence="7" id="KW-1185">Reference proteome</keyword>
<evidence type="ECO:0000313" key="3">
    <source>
        <dbReference type="EMBL" id="CAF0964399.1"/>
    </source>
</evidence>
<evidence type="ECO:0000313" key="6">
    <source>
        <dbReference type="EMBL" id="CAF1539369.1"/>
    </source>
</evidence>
<dbReference type="AlphaFoldDB" id="A0A815A606"/>
<comment type="caution">
    <text evidence="5">The sequence shown here is derived from an EMBL/GenBank/DDBJ whole genome shotgun (WGS) entry which is preliminary data.</text>
</comment>
<dbReference type="SUPFAM" id="SSF57302">
    <property type="entry name" value="Snake toxin-like"/>
    <property type="match status" value="1"/>
</dbReference>
<sequence>MKSIIIVAFILLGCVAFNEALQCYSHDACTANCPQLKDTIKTCGGDDNKCYKGTLLGGVTRGCAKERCTVQVEGNAVASSICCEKDLCNSAITSKLTFSTFFVIIAAFVLARM</sequence>
<protein>
    <submittedName>
        <fullName evidence="5">Uncharacterized protein</fullName>
    </submittedName>
</protein>
<proteinExistence type="predicted"/>
<feature type="transmembrane region" description="Helical" evidence="1">
    <location>
        <begin position="92"/>
        <end position="111"/>
    </location>
</feature>
<dbReference type="EMBL" id="CAJNOM010000066">
    <property type="protein sequence ID" value="CAF0964399.1"/>
    <property type="molecule type" value="Genomic_DNA"/>
</dbReference>
<evidence type="ECO:0000256" key="2">
    <source>
        <dbReference type="SAM" id="SignalP"/>
    </source>
</evidence>
<dbReference type="InterPro" id="IPR045860">
    <property type="entry name" value="Snake_toxin-like_sf"/>
</dbReference>
<keyword evidence="1" id="KW-0472">Membrane</keyword>
<reference evidence="5" key="1">
    <citation type="submission" date="2021-02" db="EMBL/GenBank/DDBJ databases">
        <authorList>
            <person name="Nowell W R."/>
        </authorList>
    </citation>
    <scope>NUCLEOTIDE SEQUENCE</scope>
</reference>
<evidence type="ECO:0000313" key="7">
    <source>
        <dbReference type="Proteomes" id="UP000663832"/>
    </source>
</evidence>
<dbReference type="OrthoDB" id="9624109at2759"/>
<keyword evidence="2" id="KW-0732">Signal</keyword>
<dbReference type="Proteomes" id="UP000663832">
    <property type="component" value="Unassembled WGS sequence"/>
</dbReference>
<evidence type="ECO:0000313" key="4">
    <source>
        <dbReference type="EMBL" id="CAF1055981.1"/>
    </source>
</evidence>
<keyword evidence="1" id="KW-0812">Transmembrane</keyword>
<dbReference type="EMBL" id="CAJNOM010000677">
    <property type="protein sequence ID" value="CAF1539369.1"/>
    <property type="molecule type" value="Genomic_DNA"/>
</dbReference>
<dbReference type="EMBL" id="CAJNOI010000349">
    <property type="protein sequence ID" value="CAF1252505.1"/>
    <property type="molecule type" value="Genomic_DNA"/>
</dbReference>
<accession>A0A815A606</accession>
<name>A0A815A606_9BILA</name>
<evidence type="ECO:0000256" key="1">
    <source>
        <dbReference type="SAM" id="Phobius"/>
    </source>
</evidence>
<organism evidence="5 8">
    <name type="scientific">Adineta steineri</name>
    <dbReference type="NCBI Taxonomy" id="433720"/>
    <lineage>
        <taxon>Eukaryota</taxon>
        <taxon>Metazoa</taxon>
        <taxon>Spiralia</taxon>
        <taxon>Gnathifera</taxon>
        <taxon>Rotifera</taxon>
        <taxon>Eurotatoria</taxon>
        <taxon>Bdelloidea</taxon>
        <taxon>Adinetida</taxon>
        <taxon>Adinetidae</taxon>
        <taxon>Adineta</taxon>
    </lineage>
</organism>
<keyword evidence="1" id="KW-1133">Transmembrane helix</keyword>